<keyword evidence="3" id="KW-1185">Reference proteome</keyword>
<name>A0AAF0V5R9_SOLVR</name>
<sequence>MVKKLEKMRRKFLWQGNKEGKGYCLVKWDTVLLSKKDGGLGIRNIRLQNESLLLKWLWRCINEDKALWKEVIVSKYGEASPWCTKIVTDTYGVGVWRTIRNLWQLMEDNICLKVGNGAKTKFWRDRWFDQTPLKEAFPDLFLICVNPEVTIQECWSTQGWDISFRRRLNDWEIERVALIPTKVKCFTWLVIKRACLTQEVLQKKKRQLVPRCFLCMVTEETNKHLFLHCKYTAQLWNLFLNITGYSWAMPEHTSDLLSCWMKRGGNNKVQLELKPNEKHRIRVKCKSKILCRWEIYASTDRNSGDFIVKKYHPFHRCPTKNKNKLCTSVYVAHKFQDRIVSQPNIKLWEIQELVRDQLDYVTMLTLLRRQILEVLVGLGQTQLPSKFHGTIFSKTAFLVDGRSSRIRFVASSSLNSADSSSSKSIDRIRFNPVKT</sequence>
<evidence type="ECO:0000259" key="1">
    <source>
        <dbReference type="Pfam" id="PF13966"/>
    </source>
</evidence>
<dbReference type="Pfam" id="PF13966">
    <property type="entry name" value="zf-RVT"/>
    <property type="match status" value="1"/>
</dbReference>
<evidence type="ECO:0000313" key="2">
    <source>
        <dbReference type="EMBL" id="WMV58807.1"/>
    </source>
</evidence>
<evidence type="ECO:0000313" key="3">
    <source>
        <dbReference type="Proteomes" id="UP001234989"/>
    </source>
</evidence>
<accession>A0AAF0V5R9</accession>
<gene>
    <name evidence="2" type="ORF">MTR67_052192</name>
</gene>
<feature type="domain" description="Reverse transcriptase zinc-binding" evidence="1">
    <location>
        <begin position="159"/>
        <end position="236"/>
    </location>
</feature>
<dbReference type="Proteomes" id="UP001234989">
    <property type="component" value="Chromosome 12"/>
</dbReference>
<dbReference type="PANTHER" id="PTHR33116">
    <property type="entry name" value="REVERSE TRANSCRIPTASE ZINC-BINDING DOMAIN-CONTAINING PROTEIN-RELATED-RELATED"/>
    <property type="match status" value="1"/>
</dbReference>
<dbReference type="EMBL" id="CP133623">
    <property type="protein sequence ID" value="WMV58807.1"/>
    <property type="molecule type" value="Genomic_DNA"/>
</dbReference>
<protein>
    <recommendedName>
        <fullName evidence="1">Reverse transcriptase zinc-binding domain-containing protein</fullName>
    </recommendedName>
</protein>
<proteinExistence type="predicted"/>
<dbReference type="AlphaFoldDB" id="A0AAF0V5R9"/>
<reference evidence="2" key="1">
    <citation type="submission" date="2023-08" db="EMBL/GenBank/DDBJ databases">
        <title>A de novo genome assembly of Solanum verrucosum Schlechtendal, a Mexican diploid species geographically isolated from the other diploid A-genome species in potato relatives.</title>
        <authorList>
            <person name="Hosaka K."/>
        </authorList>
    </citation>
    <scope>NUCLEOTIDE SEQUENCE</scope>
    <source>
        <tissue evidence="2">Young leaves</tissue>
    </source>
</reference>
<dbReference type="PANTHER" id="PTHR33116:SF78">
    <property type="entry name" value="OS12G0587133 PROTEIN"/>
    <property type="match status" value="1"/>
</dbReference>
<dbReference type="InterPro" id="IPR026960">
    <property type="entry name" value="RVT-Znf"/>
</dbReference>
<organism evidence="2 3">
    <name type="scientific">Solanum verrucosum</name>
    <dbReference type="NCBI Taxonomy" id="315347"/>
    <lineage>
        <taxon>Eukaryota</taxon>
        <taxon>Viridiplantae</taxon>
        <taxon>Streptophyta</taxon>
        <taxon>Embryophyta</taxon>
        <taxon>Tracheophyta</taxon>
        <taxon>Spermatophyta</taxon>
        <taxon>Magnoliopsida</taxon>
        <taxon>eudicotyledons</taxon>
        <taxon>Gunneridae</taxon>
        <taxon>Pentapetalae</taxon>
        <taxon>asterids</taxon>
        <taxon>lamiids</taxon>
        <taxon>Solanales</taxon>
        <taxon>Solanaceae</taxon>
        <taxon>Solanoideae</taxon>
        <taxon>Solaneae</taxon>
        <taxon>Solanum</taxon>
    </lineage>
</organism>